<dbReference type="CDD" id="cd01335">
    <property type="entry name" value="Radical_SAM"/>
    <property type="match status" value="1"/>
</dbReference>
<dbReference type="SFLD" id="SFLDG01280">
    <property type="entry name" value="HydE/PylB-like"/>
    <property type="match status" value="1"/>
</dbReference>
<name>A0A7G1G7I7_9BACT</name>
<dbReference type="InterPro" id="IPR013785">
    <property type="entry name" value="Aldolase_TIM"/>
</dbReference>
<dbReference type="SUPFAM" id="SSF102114">
    <property type="entry name" value="Radical SAM enzymes"/>
    <property type="match status" value="1"/>
</dbReference>
<comment type="cofactor">
    <cofactor evidence="7">
        <name>[4Fe-4S] cluster</name>
        <dbReference type="ChEBI" id="CHEBI:49883"/>
    </cofactor>
    <text evidence="7">Binds 1 [4Fe-4S] cluster. The cluster is coordinated with 3 cysteines and an exchangeable S-adenosyl-L-methionine.</text>
</comment>
<comment type="cofactor">
    <cofactor evidence="6">
        <name>[2Fe-2S] cluster</name>
        <dbReference type="ChEBI" id="CHEBI:190135"/>
    </cofactor>
</comment>
<keyword evidence="5 7" id="KW-0411">Iron-sulfur</keyword>
<dbReference type="SFLD" id="SFLDG01060">
    <property type="entry name" value="BATS_domain_containing"/>
    <property type="match status" value="1"/>
</dbReference>
<dbReference type="Proteomes" id="UP000516361">
    <property type="component" value="Chromosome"/>
</dbReference>
<dbReference type="AlphaFoldDB" id="A0A7G1G7I7"/>
<dbReference type="PROSITE" id="PS51918">
    <property type="entry name" value="RADICAL_SAM"/>
    <property type="match status" value="1"/>
</dbReference>
<feature type="binding site" evidence="8">
    <location>
        <position position="173"/>
    </location>
    <ligand>
        <name>S-adenosyl-L-methionine</name>
        <dbReference type="ChEBI" id="CHEBI:59789"/>
    </ligand>
</feature>
<feature type="binding site" evidence="8">
    <location>
        <position position="148"/>
    </location>
    <ligand>
        <name>(3R)-3-methyl-D-ornithine</name>
        <dbReference type="ChEBI" id="CHEBI:64642"/>
    </ligand>
</feature>
<dbReference type="GO" id="GO:0051539">
    <property type="term" value="F:4 iron, 4 sulfur cluster binding"/>
    <property type="evidence" value="ECO:0007669"/>
    <property type="project" value="UniProtKB-KW"/>
</dbReference>
<evidence type="ECO:0000256" key="6">
    <source>
        <dbReference type="ARBA" id="ARBA00034078"/>
    </source>
</evidence>
<dbReference type="SMART" id="SM00729">
    <property type="entry name" value="Elp3"/>
    <property type="match status" value="1"/>
</dbReference>
<dbReference type="SMART" id="SM00876">
    <property type="entry name" value="BATS"/>
    <property type="match status" value="1"/>
</dbReference>
<evidence type="ECO:0000256" key="4">
    <source>
        <dbReference type="ARBA" id="ARBA00023004"/>
    </source>
</evidence>
<dbReference type="InterPro" id="IPR058240">
    <property type="entry name" value="rSAM_sf"/>
</dbReference>
<dbReference type="GO" id="GO:0044272">
    <property type="term" value="P:sulfur compound biosynthetic process"/>
    <property type="evidence" value="ECO:0007669"/>
    <property type="project" value="UniProtKB-ARBA"/>
</dbReference>
<dbReference type="SFLD" id="SFLDG01082">
    <property type="entry name" value="B12-binding_domain_containing"/>
    <property type="match status" value="1"/>
</dbReference>
<dbReference type="InterPro" id="IPR010722">
    <property type="entry name" value="BATS_dom"/>
</dbReference>
<evidence type="ECO:0000259" key="9">
    <source>
        <dbReference type="PROSITE" id="PS51918"/>
    </source>
</evidence>
<accession>A0A7G1G7I7</accession>
<dbReference type="InParanoid" id="A0A7G1G7I7"/>
<reference evidence="10 11" key="1">
    <citation type="submission" date="2018-06" db="EMBL/GenBank/DDBJ databases">
        <title>Genome sequencing of Oceanotoga sp. sy52.</title>
        <authorList>
            <person name="Mori K."/>
        </authorList>
    </citation>
    <scope>NUCLEOTIDE SEQUENCE [LARGE SCALE GENOMIC DNA]</scope>
    <source>
        <strain evidence="11">sy52</strain>
    </source>
</reference>
<dbReference type="InterPro" id="IPR024021">
    <property type="entry name" value="FeFe-hyd_HydE_rSAM"/>
</dbReference>
<dbReference type="InterPro" id="IPR034422">
    <property type="entry name" value="HydE/PylB-like"/>
</dbReference>
<dbReference type="KEGG" id="ocy:OSSY52_09840"/>
<evidence type="ECO:0000313" key="10">
    <source>
        <dbReference type="EMBL" id="BBE30843.1"/>
    </source>
</evidence>
<dbReference type="SFLD" id="SFLDS00029">
    <property type="entry name" value="Radical_SAM"/>
    <property type="match status" value="1"/>
</dbReference>
<dbReference type="PANTHER" id="PTHR43726">
    <property type="entry name" value="3-METHYLORNITHINE SYNTHASE"/>
    <property type="match status" value="1"/>
</dbReference>
<feature type="binding site" evidence="7">
    <location>
        <position position="78"/>
    </location>
    <ligand>
        <name>[4Fe-4S] cluster</name>
        <dbReference type="ChEBI" id="CHEBI:49883"/>
        <note>4Fe-4S-S-AdoMet</note>
    </ligand>
</feature>
<feature type="binding site" evidence="8">
    <location>
        <position position="192"/>
    </location>
    <ligand>
        <name>S-adenosyl-L-methionine</name>
        <dbReference type="ChEBI" id="CHEBI:59789"/>
    </ligand>
</feature>
<dbReference type="RefSeq" id="WP_190615910.1">
    <property type="nucleotide sequence ID" value="NZ_AP018712.1"/>
</dbReference>
<feature type="domain" description="Radical SAM core" evidence="9">
    <location>
        <begin position="60"/>
        <end position="280"/>
    </location>
</feature>
<keyword evidence="3" id="KW-0479">Metal-binding</keyword>
<protein>
    <submittedName>
        <fullName evidence="10">[FeFe] hydrogenase maturase subunit HydE</fullName>
    </submittedName>
</protein>
<evidence type="ECO:0000313" key="11">
    <source>
        <dbReference type="Proteomes" id="UP000516361"/>
    </source>
</evidence>
<keyword evidence="1 7" id="KW-0004">4Fe-4S</keyword>
<keyword evidence="2 7" id="KW-0949">S-adenosyl-L-methionine</keyword>
<dbReference type="GO" id="GO:0016740">
    <property type="term" value="F:transferase activity"/>
    <property type="evidence" value="ECO:0007669"/>
    <property type="project" value="TreeGrafter"/>
</dbReference>
<feature type="binding site" evidence="7">
    <location>
        <position position="74"/>
    </location>
    <ligand>
        <name>[4Fe-4S] cluster</name>
        <dbReference type="ChEBI" id="CHEBI:49883"/>
        <note>4Fe-4S-S-AdoMet</note>
    </ligand>
</feature>
<evidence type="ECO:0000256" key="2">
    <source>
        <dbReference type="ARBA" id="ARBA00022691"/>
    </source>
</evidence>
<sequence>MFSKIYENANKKIKCILDNFSKNETIEKEDIIYILNLKEVREREIIFQASEIIKNKYTSGYISVKGVIEFTNYCKKNCTYCGIRRENKNINRYRMSIEEIIETSKNAAKWGLDTIILQGGEDLFFTDDMMISIIKQIKKETKLPVSISIGERPLESYRKFKRAGAIRSLLKHEAINKKIFDEVHPDKDYENRINLLRYMNILGYVAGSGNIIGLPKQTIEDIADDIIFMRDEKIKMIGIGPLIPSKNTPLENYKIGSADITLNAYAATRFAIPRVQLPTTTALGTISEELQFKAFEAGCNVIMVNITPDIYRKNYNIYDNKRKVEFFETISKIKNLGFKLSPITEKAIIKSN</sequence>
<dbReference type="EMBL" id="AP018712">
    <property type="protein sequence ID" value="BBE30843.1"/>
    <property type="molecule type" value="Genomic_DNA"/>
</dbReference>
<organism evidence="10 11">
    <name type="scientific">Tepiditoga spiralis</name>
    <dbReference type="NCBI Taxonomy" id="2108365"/>
    <lineage>
        <taxon>Bacteria</taxon>
        <taxon>Thermotogati</taxon>
        <taxon>Thermotogota</taxon>
        <taxon>Thermotogae</taxon>
        <taxon>Petrotogales</taxon>
        <taxon>Petrotogaceae</taxon>
        <taxon>Tepiditoga</taxon>
    </lineage>
</organism>
<evidence type="ECO:0000256" key="3">
    <source>
        <dbReference type="ARBA" id="ARBA00022723"/>
    </source>
</evidence>
<dbReference type="Pfam" id="PF04055">
    <property type="entry name" value="Radical_SAM"/>
    <property type="match status" value="1"/>
</dbReference>
<dbReference type="PIRSF" id="PIRSF004762">
    <property type="entry name" value="CHP00423"/>
    <property type="match status" value="1"/>
</dbReference>
<evidence type="ECO:0000256" key="1">
    <source>
        <dbReference type="ARBA" id="ARBA00022485"/>
    </source>
</evidence>
<dbReference type="NCBIfam" id="TIGR03956">
    <property type="entry name" value="rSAM_HydE"/>
    <property type="match status" value="1"/>
</dbReference>
<dbReference type="InterPro" id="IPR006638">
    <property type="entry name" value="Elp3/MiaA/NifB-like_rSAM"/>
</dbReference>
<keyword evidence="11" id="KW-1185">Reference proteome</keyword>
<dbReference type="GO" id="GO:0042364">
    <property type="term" value="P:water-soluble vitamin biosynthetic process"/>
    <property type="evidence" value="ECO:0007669"/>
    <property type="project" value="UniProtKB-ARBA"/>
</dbReference>
<feature type="binding site" evidence="7">
    <location>
        <position position="81"/>
    </location>
    <ligand>
        <name>[4Fe-4S] cluster</name>
        <dbReference type="ChEBI" id="CHEBI:49883"/>
        <note>4Fe-4S-S-AdoMet</note>
    </ligand>
</feature>
<dbReference type="InterPro" id="IPR007197">
    <property type="entry name" value="rSAM"/>
</dbReference>
<dbReference type="GO" id="GO:0046872">
    <property type="term" value="F:metal ion binding"/>
    <property type="evidence" value="ECO:0007669"/>
    <property type="project" value="UniProtKB-KW"/>
</dbReference>
<dbReference type="Gene3D" id="3.20.20.70">
    <property type="entry name" value="Aldolase class I"/>
    <property type="match status" value="1"/>
</dbReference>
<evidence type="ECO:0000256" key="8">
    <source>
        <dbReference type="PIRSR" id="PIRSR004762-2"/>
    </source>
</evidence>
<evidence type="ECO:0000256" key="7">
    <source>
        <dbReference type="PIRSR" id="PIRSR004762-1"/>
    </source>
</evidence>
<proteinExistence type="predicted"/>
<keyword evidence="4 7" id="KW-0408">Iron</keyword>
<gene>
    <name evidence="10" type="ORF">OSSY52_09840</name>
</gene>
<evidence type="ECO:0000256" key="5">
    <source>
        <dbReference type="ARBA" id="ARBA00023014"/>
    </source>
</evidence>
<dbReference type="PANTHER" id="PTHR43726:SF1">
    <property type="entry name" value="BIOTIN SYNTHASE"/>
    <property type="match status" value="1"/>
</dbReference>